<evidence type="ECO:0000313" key="12">
    <source>
        <dbReference type="Proteomes" id="UP000186303"/>
    </source>
</evidence>
<organism evidence="11 12">
    <name type="scientific">Malassezia sympodialis (strain ATCC 42132)</name>
    <name type="common">Atopic eczema-associated yeast</name>
    <dbReference type="NCBI Taxonomy" id="1230383"/>
    <lineage>
        <taxon>Eukaryota</taxon>
        <taxon>Fungi</taxon>
        <taxon>Dikarya</taxon>
        <taxon>Basidiomycota</taxon>
        <taxon>Ustilaginomycotina</taxon>
        <taxon>Malasseziomycetes</taxon>
        <taxon>Malasseziales</taxon>
        <taxon>Malasseziaceae</taxon>
        <taxon>Malassezia</taxon>
    </lineage>
</organism>
<comment type="cofactor">
    <cofactor evidence="1">
        <name>Ca(2+)</name>
        <dbReference type="ChEBI" id="CHEBI:29108"/>
    </cofactor>
</comment>
<feature type="domain" description="Glucosyltransferase 24 catalytic" evidence="10">
    <location>
        <begin position="1245"/>
        <end position="1511"/>
    </location>
</feature>
<dbReference type="UniPathway" id="UPA00378"/>
<evidence type="ECO:0000259" key="7">
    <source>
        <dbReference type="Pfam" id="PF18400"/>
    </source>
</evidence>
<dbReference type="GO" id="GO:0051082">
    <property type="term" value="F:unfolded protein binding"/>
    <property type="evidence" value="ECO:0007669"/>
    <property type="project" value="TreeGrafter"/>
</dbReference>
<evidence type="ECO:0000256" key="1">
    <source>
        <dbReference type="ARBA" id="ARBA00001913"/>
    </source>
</evidence>
<accession>A0A1M8A4L3</accession>
<feature type="domain" description="UGGT thioredoxin-like" evidence="7">
    <location>
        <begin position="46"/>
        <end position="229"/>
    </location>
</feature>
<dbReference type="Pfam" id="PF06427">
    <property type="entry name" value="UDP-g_GGTase"/>
    <property type="match status" value="1"/>
</dbReference>
<feature type="signal peptide" evidence="6">
    <location>
        <begin position="1"/>
        <end position="21"/>
    </location>
</feature>
<keyword evidence="5" id="KW-0325">Glycoprotein</keyword>
<dbReference type="OMA" id="YAWPHWL"/>
<dbReference type="PANTHER" id="PTHR11226">
    <property type="entry name" value="UDP-GLUCOSE GLYCOPROTEIN:GLUCOSYLTRANSFERASE"/>
    <property type="match status" value="1"/>
</dbReference>
<name>A0A1M8A4L3_MALS4</name>
<dbReference type="Proteomes" id="UP000186303">
    <property type="component" value="Chromosome 3"/>
</dbReference>
<dbReference type="Pfam" id="PF18404">
    <property type="entry name" value="Glyco_transf_24"/>
    <property type="match status" value="1"/>
</dbReference>
<evidence type="ECO:0000259" key="10">
    <source>
        <dbReference type="Pfam" id="PF18404"/>
    </source>
</evidence>
<dbReference type="InterPro" id="IPR040694">
    <property type="entry name" value="UGGT_TRXL_2"/>
</dbReference>
<dbReference type="EMBL" id="LT671823">
    <property type="protein sequence ID" value="SHO77403.1"/>
    <property type="molecule type" value="Genomic_DNA"/>
</dbReference>
<protein>
    <submittedName>
        <fullName evidence="11">Similar to S.cerevisiae protein KRE5 (Protein required for beta-1,6 glucan biosynthesis)</fullName>
    </submittedName>
</protein>
<dbReference type="GO" id="GO:0036503">
    <property type="term" value="P:ERAD pathway"/>
    <property type="evidence" value="ECO:0007669"/>
    <property type="project" value="TreeGrafter"/>
</dbReference>
<dbReference type="Pfam" id="PF18401">
    <property type="entry name" value="Thioredoxin_13"/>
    <property type="match status" value="1"/>
</dbReference>
<evidence type="ECO:0000259" key="8">
    <source>
        <dbReference type="Pfam" id="PF18401"/>
    </source>
</evidence>
<dbReference type="OrthoDB" id="27683at2759"/>
<dbReference type="CDD" id="cd06432">
    <property type="entry name" value="GT8_HUGT1_C_like"/>
    <property type="match status" value="1"/>
</dbReference>
<dbReference type="InterPro" id="IPR040692">
    <property type="entry name" value="UGGT_TRXL_3"/>
</dbReference>
<keyword evidence="4" id="KW-0256">Endoplasmic reticulum</keyword>
<gene>
    <name evidence="11" type="ORF">MSYG_1743</name>
</gene>
<dbReference type="Pfam" id="PF18402">
    <property type="entry name" value="Thioredoxin_14"/>
    <property type="match status" value="1"/>
</dbReference>
<reference evidence="12" key="1">
    <citation type="journal article" date="2017" name="Nucleic Acids Res.">
        <title>Proteogenomics produces comprehensive and highly accurate protein-coding gene annotation in a complete genome assembly of Malassezia sympodialis.</title>
        <authorList>
            <person name="Zhu Y."/>
            <person name="Engstroem P.G."/>
            <person name="Tellgren-Roth C."/>
            <person name="Baudo C.D."/>
            <person name="Kennell J.C."/>
            <person name="Sun S."/>
            <person name="Billmyre R.B."/>
            <person name="Schroeder M.S."/>
            <person name="Andersson A."/>
            <person name="Holm T."/>
            <person name="Sigurgeirsson B."/>
            <person name="Wu G."/>
            <person name="Sankaranarayanan S.R."/>
            <person name="Siddharthan R."/>
            <person name="Sanyal K."/>
            <person name="Lundeberg J."/>
            <person name="Nystedt B."/>
            <person name="Boekhout T."/>
            <person name="Dawson T.L. Jr."/>
            <person name="Heitman J."/>
            <person name="Scheynius A."/>
            <person name="Lehtioe J."/>
        </authorList>
    </citation>
    <scope>NUCLEOTIDE SEQUENCE [LARGE SCALE GENOMIC DNA]</scope>
    <source>
        <strain evidence="12">ATCC 42132</strain>
    </source>
</reference>
<keyword evidence="3 6" id="KW-0732">Signal</keyword>
<dbReference type="InterPro" id="IPR040497">
    <property type="entry name" value="Glyco_transf_24"/>
</dbReference>
<dbReference type="GO" id="GO:0005788">
    <property type="term" value="C:endoplasmic reticulum lumen"/>
    <property type="evidence" value="ECO:0007669"/>
    <property type="project" value="UniProtKB-SubCell"/>
</dbReference>
<feature type="domain" description="UGGT thioredoxin-like" evidence="8">
    <location>
        <begin position="312"/>
        <end position="439"/>
    </location>
</feature>
<dbReference type="InterPro" id="IPR029044">
    <property type="entry name" value="Nucleotide-diphossugar_trans"/>
</dbReference>
<evidence type="ECO:0000256" key="2">
    <source>
        <dbReference type="ARBA" id="ARBA00004319"/>
    </source>
</evidence>
<proteinExistence type="predicted"/>
<evidence type="ECO:0000256" key="5">
    <source>
        <dbReference type="ARBA" id="ARBA00023180"/>
    </source>
</evidence>
<comment type="subcellular location">
    <subcellularLocation>
        <location evidence="2">Endoplasmic reticulum lumen</location>
    </subcellularLocation>
</comment>
<feature type="chain" id="PRO_5012093860" evidence="6">
    <location>
        <begin position="22"/>
        <end position="1530"/>
    </location>
</feature>
<dbReference type="InterPro" id="IPR040693">
    <property type="entry name" value="UGGT_TRXL_1"/>
</dbReference>
<keyword evidence="12" id="KW-1185">Reference proteome</keyword>
<dbReference type="PANTHER" id="PTHR11226:SF0">
    <property type="entry name" value="UDP-GLUCOSE:GLYCOPROTEIN GLUCOSYLTRANSFERASE"/>
    <property type="match status" value="1"/>
</dbReference>
<dbReference type="Pfam" id="PF18400">
    <property type="entry name" value="Thioredoxin_12"/>
    <property type="match status" value="1"/>
</dbReference>
<evidence type="ECO:0000256" key="3">
    <source>
        <dbReference type="ARBA" id="ARBA00022729"/>
    </source>
</evidence>
<evidence type="ECO:0000259" key="9">
    <source>
        <dbReference type="Pfam" id="PF18402"/>
    </source>
</evidence>
<evidence type="ECO:0000313" key="11">
    <source>
        <dbReference type="EMBL" id="SHO77403.1"/>
    </source>
</evidence>
<dbReference type="STRING" id="1230383.A0A1M8A4L3"/>
<evidence type="ECO:0000256" key="4">
    <source>
        <dbReference type="ARBA" id="ARBA00022824"/>
    </source>
</evidence>
<dbReference type="SUPFAM" id="SSF53448">
    <property type="entry name" value="Nucleotide-diphospho-sugar transferases"/>
    <property type="match status" value="1"/>
</dbReference>
<dbReference type="Gene3D" id="3.90.550.10">
    <property type="entry name" value="Spore Coat Polysaccharide Biosynthesis Protein SpsA, Chain A"/>
    <property type="match status" value="1"/>
</dbReference>
<dbReference type="VEuPathDB" id="FungiDB:MSYG_1743"/>
<dbReference type="InterPro" id="IPR009448">
    <property type="entry name" value="UDP-g_GGtrans"/>
</dbReference>
<feature type="domain" description="UGGT thioredoxin-like" evidence="9">
    <location>
        <begin position="452"/>
        <end position="709"/>
    </location>
</feature>
<evidence type="ECO:0000256" key="6">
    <source>
        <dbReference type="SAM" id="SignalP"/>
    </source>
</evidence>
<dbReference type="GO" id="GO:0018279">
    <property type="term" value="P:protein N-linked glycosylation via asparagine"/>
    <property type="evidence" value="ECO:0007669"/>
    <property type="project" value="TreeGrafter"/>
</dbReference>
<dbReference type="GO" id="GO:0003980">
    <property type="term" value="F:UDP-glucose:glycoprotein glucosyltransferase activity"/>
    <property type="evidence" value="ECO:0007669"/>
    <property type="project" value="InterPro"/>
</dbReference>
<sequence>MWWVPWAVLFAVFCSISRGRAENEVHVKLRHHWHNYSESALHAAPLLEMVEAVGQVWPHDFFHIVSRIWSKETADHFIHYTQKETFEWVKSAIIDYLAEQEVSQYREVLDEWHVNVAQHWSAASVEAHYQVYNTSKEIKALSPSCATFVHFNGRAICSPEEARLTLNQTVHGSPIAHPQDHAYPTLHPARYIAILYADPYSESFLNFHNMLMSLAEEQPFTYVLRWRPSVARVELRKSMPYISSFGTSLHLKKVDYLVLDDRQVDLQHSANKDSEHLEDPISEMRADLLRQLYQRSKTKSHPSIQEAVQIQSNLSAPDFIYLGQATSKFILESKDPLSTLLALTSDFPIYAAALSHYSAHVSKSDPIYALLNDHSTRFVQPGHSQFWINGISLSEEELDPQKLIERIQEERRLQATFNVPELGISPEGTEAILTSEPVTLAFGAQRPSIFLYDVSDEREAKSSPVGTRVIAWVNDLEDGTFSQWPQTVEQMVEYRWPSGFPLVARNFFQLVVQIDLGDPDALLFMNSMLDHSLTEMPLRWGVVPLLVNSESETLAQVLWYAVDHLRPHEISLLFKRLAQSTLNQVGRVDAARARAILGQMLSLNDMDEKDLLESFVKESHTSSSFRLRLSRLRDYLDRIFVVPRPDTFGTAYLNGQPVSLNENLFSDISQAMSYQLRLASHEIFTGQLDEDNMYESFFYHLEDTKSSRSMLRTMLEETKASLRPSRFVNFPHIFRQIGNLGDPLRHFVYSRNDSLISIRLVGDLDSESTLSEITVILDAMYPVVEPFRLSFVHTGSDEGFVSQWFLSAMYSGALSDISPQLLSEALKSPDRVAALTQLSSDYGMSLKAYSWKPIASAFLLASNIDHEQGITLLINGHILSGVTGLRTKDVKEALSWEQSTHVDALLEAVNVPLAPPDVRSQVMEFVLSAVGSAFTEILNKGRSFSPSSNRMPVSLALQAGADLCITQGDPSSSVHITGVLNPLDSKASYFASTLRMLSSMSGVRFTVRMNPSLRVTSLPLQKFSRFNMRVTPAFNSDGYEIAPATVFTGIPPRSVLTMQLHTPRSIVAMAEEALYDLDNLRLSDVTGVVEAIFSVNSILIEGHARADQEPTPSGLQLSLSTDDDSSSLDTIVMETLGYFQFRGQPGRWKLSIRPGVSSDLYEMKSVGAWGWQSPSVDVTGSYIVLNQLSGVLTFPIVRKRLGKEMDSLVAQVNELKNVSFKDHVKAKVNDMVSFVLGRRSLHADINIFTIASGHLYERMTYIMILSVLRHTKSTVKFWFIENFLSPSFKAYIPHLANAYHFKYELITFAWPSWLREQTEKQRMIWAYKILFLDVLFPLDLDRVIFVDADQIVRTDLKELIDMDLHGAPYGYPPMGDDSEDMDGYRFWKKGYWKSFLRGMTYHISALYVVDLKRFRYVGAGDILRRHYQRLTADKNSLANLDQDLPNHLQMFLPIYTLDKTWLWCETWCSKEWLPQAKTIDLCSNPKTKEPKLDRARRQIPEWTELDLEVAALAEQIHKRENDRGDLHDEL</sequence>